<reference evidence="3 4" key="1">
    <citation type="submission" date="2020-08" db="EMBL/GenBank/DDBJ databases">
        <title>Genomic Encyclopedia of Type Strains, Phase IV (KMG-IV): sequencing the most valuable type-strain genomes for metagenomic binning, comparative biology and taxonomic classification.</title>
        <authorList>
            <person name="Goeker M."/>
        </authorList>
    </citation>
    <scope>NUCLEOTIDE SEQUENCE [LARGE SCALE GENOMIC DNA]</scope>
    <source>
        <strain evidence="3 4">DSM 15867</strain>
    </source>
</reference>
<gene>
    <name evidence="3" type="ORF">GGQ96_003366</name>
</gene>
<comment type="caution">
    <text evidence="3">The sequence shown here is derived from an EMBL/GenBank/DDBJ whole genome shotgun (WGS) entry which is preliminary data.</text>
</comment>
<organism evidence="3 4">
    <name type="scientific">Sphingomonas abaci</name>
    <dbReference type="NCBI Taxonomy" id="237611"/>
    <lineage>
        <taxon>Bacteria</taxon>
        <taxon>Pseudomonadati</taxon>
        <taxon>Pseudomonadota</taxon>
        <taxon>Alphaproteobacteria</taxon>
        <taxon>Sphingomonadales</taxon>
        <taxon>Sphingomonadaceae</taxon>
        <taxon>Sphingomonas</taxon>
    </lineage>
</organism>
<dbReference type="Proteomes" id="UP000574769">
    <property type="component" value="Unassembled WGS sequence"/>
</dbReference>
<dbReference type="RefSeq" id="WP_022676116.1">
    <property type="nucleotide sequence ID" value="NZ_JACHNY010000008.1"/>
</dbReference>
<evidence type="ECO:0000256" key="1">
    <source>
        <dbReference type="SAM" id="MobiDB-lite"/>
    </source>
</evidence>
<name>A0A7W7ALD3_9SPHN</name>
<protein>
    <recommendedName>
        <fullName evidence="2">Antitoxin-like ribbon-helix-helix domain-containing protein</fullName>
    </recommendedName>
</protein>
<accession>A0A7W7ALD3</accession>
<evidence type="ECO:0000259" key="2">
    <source>
        <dbReference type="Pfam" id="PF20605"/>
    </source>
</evidence>
<evidence type="ECO:0000313" key="3">
    <source>
        <dbReference type="EMBL" id="MBB4619213.1"/>
    </source>
</evidence>
<dbReference type="InterPro" id="IPR046765">
    <property type="entry name" value="Antitox_RHH"/>
</dbReference>
<dbReference type="EMBL" id="JACHNY010000008">
    <property type="protein sequence ID" value="MBB4619213.1"/>
    <property type="molecule type" value="Genomic_DNA"/>
</dbReference>
<dbReference type="Pfam" id="PF20605">
    <property type="entry name" value="Antitox_RHH"/>
    <property type="match status" value="1"/>
</dbReference>
<feature type="region of interest" description="Disordered" evidence="1">
    <location>
        <begin position="32"/>
        <end position="51"/>
    </location>
</feature>
<keyword evidence="4" id="KW-1185">Reference proteome</keyword>
<proteinExistence type="predicted"/>
<feature type="domain" description="Antitoxin-like ribbon-helix-helix" evidence="2">
    <location>
        <begin position="52"/>
        <end position="101"/>
    </location>
</feature>
<evidence type="ECO:0000313" key="4">
    <source>
        <dbReference type="Proteomes" id="UP000574769"/>
    </source>
</evidence>
<dbReference type="AlphaFoldDB" id="A0A7W7ALD3"/>
<sequence length="104" mass="10779">MTRKVGFAAGLGKLGEIGGKVAPAPSPIARPAEAVEAGEGDGPVRAAPGPRRNGKVNIAGYFDPAVRKQLAMLAVEHDTDQVKLMAEALNLLFEKYGRSPIASA</sequence>